<dbReference type="AlphaFoldDB" id="A0A4P7N186"/>
<keyword evidence="3 6" id="KW-1133">Transmembrane helix</keyword>
<dbReference type="PROSITE" id="PS50850">
    <property type="entry name" value="MFS"/>
    <property type="match status" value="1"/>
</dbReference>
<evidence type="ECO:0000259" key="7">
    <source>
        <dbReference type="PROSITE" id="PS50850"/>
    </source>
</evidence>
<feature type="region of interest" description="Disordered" evidence="5">
    <location>
        <begin position="1"/>
        <end position="24"/>
    </location>
</feature>
<dbReference type="GO" id="GO:0005886">
    <property type="term" value="C:plasma membrane"/>
    <property type="evidence" value="ECO:0007669"/>
    <property type="project" value="TreeGrafter"/>
</dbReference>
<dbReference type="PANTHER" id="PTHR23501">
    <property type="entry name" value="MAJOR FACILITATOR SUPERFAMILY"/>
    <property type="match status" value="1"/>
</dbReference>
<feature type="transmembrane region" description="Helical" evidence="6">
    <location>
        <begin position="142"/>
        <end position="160"/>
    </location>
</feature>
<proteinExistence type="predicted"/>
<keyword evidence="4 6" id="KW-0472">Membrane</keyword>
<reference evidence="8 9" key="1">
    <citation type="journal article" date="2019" name="Mol. Biol. Evol.">
        <title>Blast fungal genomes show frequent chromosomal changes, gene gains and losses, and effector gene turnover.</title>
        <authorList>
            <person name="Gomez Luciano L.B."/>
            <person name="Jason Tsai I."/>
            <person name="Chuma I."/>
            <person name="Tosa Y."/>
            <person name="Chen Y.H."/>
            <person name="Li J.Y."/>
            <person name="Li M.Y."/>
            <person name="Jade Lu M.Y."/>
            <person name="Nakayashiki H."/>
            <person name="Li W.H."/>
        </authorList>
    </citation>
    <scope>NUCLEOTIDE SEQUENCE [LARGE SCALE GENOMIC DNA]</scope>
    <source>
        <strain evidence="8">MZ5-1-6</strain>
    </source>
</reference>
<sequence>MKAATRTNGSLNKGANPENESEYNVLTKVESEDEYPQGIRLALIIFSLFVAVFMVATSQTIVATAIPTITGAFKSSQDISWYSTGEQLTAVSMQLPFGTAYTLTDTKGVFVASVAVYLVGSALSGFSPTSIAFIVGRMVQGVGMAGVFTGSFIVLARVTPLKTRSLFAGLFGAAYAIASVLGPLMGGAMTTISTWRWCFWFNLPVGVIILPTIIWCLPNMPSPKSSSISDMTWKQKVMRFDPLGTVLLLASLICLMLALQWGGDEYSWSEPRVIAVLVIFPVTLLPWMALQYFQGDEATVPLTVLRQRSVAGSNLFLLFLNASFGIFIYYLPTWFQAILGDSPQTSGFKQVALCISTAIGAIAAGGLVAASGFYNPFIILGSLLVTAGSAMCMMINTDASLGYTIGAQILIGAGVGVGAEQANVAVQAVLPSEKVARGISLTLFTRLLAMTIGVPVAQSVVQQQMFATLGPSVAAEVWTDSGATEILPKLQALLGGQDSAYYRLALDGINDAIARSFMLALILAVISLPCGLVVEWKNVKTHKENAKPIPEE</sequence>
<feature type="transmembrane region" description="Helical" evidence="6">
    <location>
        <begin position="41"/>
        <end position="66"/>
    </location>
</feature>
<dbReference type="SUPFAM" id="SSF103473">
    <property type="entry name" value="MFS general substrate transporter"/>
    <property type="match status" value="1"/>
</dbReference>
<feature type="transmembrane region" description="Helical" evidence="6">
    <location>
        <begin position="240"/>
        <end position="261"/>
    </location>
</feature>
<organism evidence="8 9">
    <name type="scientific">Pyricularia oryzae</name>
    <name type="common">Rice blast fungus</name>
    <name type="synonym">Magnaporthe oryzae</name>
    <dbReference type="NCBI Taxonomy" id="318829"/>
    <lineage>
        <taxon>Eukaryota</taxon>
        <taxon>Fungi</taxon>
        <taxon>Dikarya</taxon>
        <taxon>Ascomycota</taxon>
        <taxon>Pezizomycotina</taxon>
        <taxon>Sordariomycetes</taxon>
        <taxon>Sordariomycetidae</taxon>
        <taxon>Magnaporthales</taxon>
        <taxon>Pyriculariaceae</taxon>
        <taxon>Pyricularia</taxon>
    </lineage>
</organism>
<protein>
    <recommendedName>
        <fullName evidence="7">Major facilitator superfamily (MFS) profile domain-containing protein</fullName>
    </recommendedName>
</protein>
<evidence type="ECO:0000256" key="4">
    <source>
        <dbReference type="ARBA" id="ARBA00023136"/>
    </source>
</evidence>
<dbReference type="Proteomes" id="UP000294847">
    <property type="component" value="Chromosome 1"/>
</dbReference>
<dbReference type="PANTHER" id="PTHR23501:SF199">
    <property type="entry name" value="MFS EFFLUX TRANSPORTER INPD-RELATED"/>
    <property type="match status" value="1"/>
</dbReference>
<dbReference type="CDD" id="cd17502">
    <property type="entry name" value="MFS_Azr1_MDR_like"/>
    <property type="match status" value="1"/>
</dbReference>
<evidence type="ECO:0000256" key="5">
    <source>
        <dbReference type="SAM" id="MobiDB-lite"/>
    </source>
</evidence>
<dbReference type="InterPro" id="IPR020846">
    <property type="entry name" value="MFS_dom"/>
</dbReference>
<feature type="transmembrane region" description="Helical" evidence="6">
    <location>
        <begin position="351"/>
        <end position="371"/>
    </location>
</feature>
<evidence type="ECO:0000313" key="9">
    <source>
        <dbReference type="Proteomes" id="UP000294847"/>
    </source>
</evidence>
<feature type="transmembrane region" description="Helical" evidence="6">
    <location>
        <begin position="109"/>
        <end position="135"/>
    </location>
</feature>
<keyword evidence="2 6" id="KW-0812">Transmembrane</keyword>
<dbReference type="Pfam" id="PF07690">
    <property type="entry name" value="MFS_1"/>
    <property type="match status" value="1"/>
</dbReference>
<evidence type="ECO:0000256" key="6">
    <source>
        <dbReference type="SAM" id="Phobius"/>
    </source>
</evidence>
<evidence type="ECO:0000256" key="1">
    <source>
        <dbReference type="ARBA" id="ARBA00004141"/>
    </source>
</evidence>
<dbReference type="EMBL" id="CP034204">
    <property type="protein sequence ID" value="QBZ54336.1"/>
    <property type="molecule type" value="Genomic_DNA"/>
</dbReference>
<feature type="transmembrane region" description="Helical" evidence="6">
    <location>
        <begin position="512"/>
        <end position="534"/>
    </location>
</feature>
<feature type="transmembrane region" description="Helical" evidence="6">
    <location>
        <begin position="443"/>
        <end position="461"/>
    </location>
</feature>
<gene>
    <name evidence="8" type="ORF">PoMZ_10032</name>
</gene>
<name>A0A4P7N186_PYROR</name>
<dbReference type="InterPro" id="IPR011701">
    <property type="entry name" value="MFS"/>
</dbReference>
<dbReference type="Gene3D" id="1.20.1250.20">
    <property type="entry name" value="MFS general substrate transporter like domains"/>
    <property type="match status" value="1"/>
</dbReference>
<evidence type="ECO:0000256" key="3">
    <source>
        <dbReference type="ARBA" id="ARBA00022989"/>
    </source>
</evidence>
<feature type="transmembrane region" description="Helical" evidence="6">
    <location>
        <begin position="197"/>
        <end position="220"/>
    </location>
</feature>
<feature type="compositionally biased region" description="Polar residues" evidence="5">
    <location>
        <begin position="1"/>
        <end position="13"/>
    </location>
</feature>
<feature type="domain" description="Major facilitator superfamily (MFS) profile" evidence="7">
    <location>
        <begin position="44"/>
        <end position="539"/>
    </location>
</feature>
<feature type="transmembrane region" description="Helical" evidence="6">
    <location>
        <begin position="313"/>
        <end position="331"/>
    </location>
</feature>
<accession>A0A4P7N186</accession>
<dbReference type="GO" id="GO:0022857">
    <property type="term" value="F:transmembrane transporter activity"/>
    <property type="evidence" value="ECO:0007669"/>
    <property type="project" value="InterPro"/>
</dbReference>
<evidence type="ECO:0000313" key="8">
    <source>
        <dbReference type="EMBL" id="QBZ54336.1"/>
    </source>
</evidence>
<feature type="transmembrane region" description="Helical" evidence="6">
    <location>
        <begin position="166"/>
        <end position="185"/>
    </location>
</feature>
<comment type="subcellular location">
    <subcellularLocation>
        <location evidence="1">Membrane</location>
        <topology evidence="1">Multi-pass membrane protein</topology>
    </subcellularLocation>
</comment>
<dbReference type="InterPro" id="IPR036259">
    <property type="entry name" value="MFS_trans_sf"/>
</dbReference>
<evidence type="ECO:0000256" key="2">
    <source>
        <dbReference type="ARBA" id="ARBA00022692"/>
    </source>
</evidence>
<feature type="transmembrane region" description="Helical" evidence="6">
    <location>
        <begin position="273"/>
        <end position="293"/>
    </location>
</feature>